<accession>A0A8J7QPY2</accession>
<proteinExistence type="predicted"/>
<dbReference type="EMBL" id="JAFREP010000029">
    <property type="protein sequence ID" value="MBO1321985.1"/>
    <property type="molecule type" value="Genomic_DNA"/>
</dbReference>
<reference evidence="1" key="1">
    <citation type="submission" date="2021-03" db="EMBL/GenBank/DDBJ databases">
        <authorList>
            <person name="Wang G."/>
        </authorList>
    </citation>
    <scope>NUCLEOTIDE SEQUENCE</scope>
    <source>
        <strain evidence="1">KCTC 12899</strain>
    </source>
</reference>
<evidence type="ECO:0000313" key="2">
    <source>
        <dbReference type="Proteomes" id="UP000664417"/>
    </source>
</evidence>
<evidence type="ECO:0000313" key="1">
    <source>
        <dbReference type="EMBL" id="MBO1321985.1"/>
    </source>
</evidence>
<protein>
    <submittedName>
        <fullName evidence="1">Uncharacterized protein</fullName>
    </submittedName>
</protein>
<dbReference type="Proteomes" id="UP000664417">
    <property type="component" value="Unassembled WGS sequence"/>
</dbReference>
<dbReference type="AlphaFoldDB" id="A0A8J7QPY2"/>
<sequence length="138" mass="15553">MVNFEMKNIQAALRGENGYILEFGDLSSSELDDIILLFVIKSPWAIGKSYLQTSGCKMEKFLNETGEFMPGQEGVATLFDNLGKFELKLDINLLGQIEVHLDFTPKLGPDDRFECSFTSYLPDLEVFTNGLKRARGLF</sequence>
<comment type="caution">
    <text evidence="1">The sequence shown here is derived from an EMBL/GenBank/DDBJ whole genome shotgun (WGS) entry which is preliminary data.</text>
</comment>
<keyword evidence="2" id="KW-1185">Reference proteome</keyword>
<dbReference type="RefSeq" id="WP_207861957.1">
    <property type="nucleotide sequence ID" value="NZ_JAFREP010000029.1"/>
</dbReference>
<gene>
    <name evidence="1" type="ORF">J3U88_26120</name>
</gene>
<organism evidence="1 2">
    <name type="scientific">Acanthopleuribacter pedis</name>
    <dbReference type="NCBI Taxonomy" id="442870"/>
    <lineage>
        <taxon>Bacteria</taxon>
        <taxon>Pseudomonadati</taxon>
        <taxon>Acidobacteriota</taxon>
        <taxon>Holophagae</taxon>
        <taxon>Acanthopleuribacterales</taxon>
        <taxon>Acanthopleuribacteraceae</taxon>
        <taxon>Acanthopleuribacter</taxon>
    </lineage>
</organism>
<name>A0A8J7QPY2_9BACT</name>